<keyword evidence="11" id="KW-1185">Reference proteome</keyword>
<proteinExistence type="inferred from homology"/>
<evidence type="ECO:0000259" key="9">
    <source>
        <dbReference type="Pfam" id="PF11967"/>
    </source>
</evidence>
<evidence type="ECO:0000256" key="8">
    <source>
        <dbReference type="HAMAP-Rule" id="MF_00201"/>
    </source>
</evidence>
<evidence type="ECO:0000256" key="1">
    <source>
        <dbReference type="ARBA" id="ARBA00003065"/>
    </source>
</evidence>
<feature type="domain" description="DNA replication/recombination mediator RecO N-terminal" evidence="9">
    <location>
        <begin position="2"/>
        <end position="73"/>
    </location>
</feature>
<reference evidence="10 11" key="1">
    <citation type="submission" date="2006-03" db="EMBL/GenBank/DDBJ databases">
        <authorList>
            <person name="Pinhassi J."/>
            <person name="Pedros-Alio C."/>
            <person name="Ferriera S."/>
            <person name="Johnson J."/>
            <person name="Kravitz S."/>
            <person name="Halpern A."/>
            <person name="Remington K."/>
            <person name="Beeson K."/>
            <person name="Tran B."/>
            <person name="Rogers Y.-H."/>
            <person name="Friedman R."/>
            <person name="Venter J.C."/>
        </authorList>
    </citation>
    <scope>NUCLEOTIDE SEQUENCE [LARGE SCALE GENOMIC DNA]</scope>
    <source>
        <strain evidence="10 11">RED65</strain>
    </source>
</reference>
<keyword evidence="4 8" id="KW-0227">DNA damage</keyword>
<name>Q1MXP6_9GAMM</name>
<evidence type="ECO:0000313" key="11">
    <source>
        <dbReference type="Proteomes" id="UP000004263"/>
    </source>
</evidence>
<dbReference type="SUPFAM" id="SSF50249">
    <property type="entry name" value="Nucleic acid-binding proteins"/>
    <property type="match status" value="1"/>
</dbReference>
<gene>
    <name evidence="8 10" type="primary">recO</name>
    <name evidence="10" type="ORF">RED65_03825</name>
</gene>
<comment type="function">
    <text evidence="1 8">Involved in DNA repair and RecF pathway recombination.</text>
</comment>
<evidence type="ECO:0000256" key="6">
    <source>
        <dbReference type="ARBA" id="ARBA00023204"/>
    </source>
</evidence>
<dbReference type="NCBIfam" id="TIGR00613">
    <property type="entry name" value="reco"/>
    <property type="match status" value="1"/>
</dbReference>
<evidence type="ECO:0000256" key="4">
    <source>
        <dbReference type="ARBA" id="ARBA00022763"/>
    </source>
</evidence>
<dbReference type="AlphaFoldDB" id="Q1MXP6"/>
<evidence type="ECO:0000256" key="5">
    <source>
        <dbReference type="ARBA" id="ARBA00023172"/>
    </source>
</evidence>
<dbReference type="Pfam" id="PF02565">
    <property type="entry name" value="RecO_C"/>
    <property type="match status" value="1"/>
</dbReference>
<dbReference type="Pfam" id="PF11967">
    <property type="entry name" value="RecO_N"/>
    <property type="match status" value="1"/>
</dbReference>
<dbReference type="STRING" id="207949.RED65_03825"/>
<evidence type="ECO:0000256" key="2">
    <source>
        <dbReference type="ARBA" id="ARBA00007452"/>
    </source>
</evidence>
<dbReference type="InterPro" id="IPR022572">
    <property type="entry name" value="DNA_rep/recomb_RecO_N"/>
</dbReference>
<keyword evidence="5 8" id="KW-0233">DNA recombination</keyword>
<dbReference type="GO" id="GO:0006310">
    <property type="term" value="P:DNA recombination"/>
    <property type="evidence" value="ECO:0007669"/>
    <property type="project" value="UniProtKB-UniRule"/>
</dbReference>
<dbReference type="EMBL" id="AAQH01000036">
    <property type="protein sequence ID" value="EAT10738.1"/>
    <property type="molecule type" value="Genomic_DNA"/>
</dbReference>
<dbReference type="HOGENOM" id="CLU_066645_1_0_6"/>
<evidence type="ECO:0000256" key="7">
    <source>
        <dbReference type="ARBA" id="ARBA00033409"/>
    </source>
</evidence>
<dbReference type="GO" id="GO:0043590">
    <property type="term" value="C:bacterial nucleoid"/>
    <property type="evidence" value="ECO:0007669"/>
    <property type="project" value="TreeGrafter"/>
</dbReference>
<dbReference type="Proteomes" id="UP000004263">
    <property type="component" value="Unassembled WGS sequence"/>
</dbReference>
<dbReference type="InterPro" id="IPR003717">
    <property type="entry name" value="RecO"/>
</dbReference>
<evidence type="ECO:0000313" key="10">
    <source>
        <dbReference type="EMBL" id="EAT10738.1"/>
    </source>
</evidence>
<comment type="similarity">
    <text evidence="2 8">Belongs to the RecO family.</text>
</comment>
<accession>Q1MXP6</accession>
<sequence>MIKQRAYLLHSRPYKETSALVDFFTPDYGHIRCMARGVKKANKYQQPLQPFTLYTIFFHGDSGLKNLDKFEIFSLPLNLSGNPLFSGFYINEVLLRALRSDAEVESQSLFDAYEDVLASLNSEGLELSLRLFELSLLEHMGQQYEWALDFRTESMVDDNAFYGFFVEQGMARVSQKYANSNPNAVFRGNELKALSHGELLDQNVLKMCKRLFRLALRPIIGYKPIQARELLKQFQQLDAINNNR</sequence>
<dbReference type="InterPro" id="IPR012340">
    <property type="entry name" value="NA-bd_OB-fold"/>
</dbReference>
<dbReference type="Gene3D" id="1.20.1440.120">
    <property type="entry name" value="Recombination protein O, C-terminal domain"/>
    <property type="match status" value="1"/>
</dbReference>
<dbReference type="PANTHER" id="PTHR33991">
    <property type="entry name" value="DNA REPAIR PROTEIN RECO"/>
    <property type="match status" value="1"/>
</dbReference>
<comment type="caution">
    <text evidence="10">The sequence shown here is derived from an EMBL/GenBank/DDBJ whole genome shotgun (WGS) entry which is preliminary data.</text>
</comment>
<dbReference type="InterPro" id="IPR042242">
    <property type="entry name" value="RecO_C"/>
</dbReference>
<dbReference type="HAMAP" id="MF_00201">
    <property type="entry name" value="RecO"/>
    <property type="match status" value="1"/>
</dbReference>
<dbReference type="PANTHER" id="PTHR33991:SF1">
    <property type="entry name" value="DNA REPAIR PROTEIN RECO"/>
    <property type="match status" value="1"/>
</dbReference>
<evidence type="ECO:0000256" key="3">
    <source>
        <dbReference type="ARBA" id="ARBA00021310"/>
    </source>
</evidence>
<dbReference type="GO" id="GO:0006302">
    <property type="term" value="P:double-strand break repair"/>
    <property type="evidence" value="ECO:0007669"/>
    <property type="project" value="TreeGrafter"/>
</dbReference>
<dbReference type="Gene3D" id="2.40.50.140">
    <property type="entry name" value="Nucleic acid-binding proteins"/>
    <property type="match status" value="1"/>
</dbReference>
<dbReference type="OrthoDB" id="9804792at2"/>
<keyword evidence="6 8" id="KW-0234">DNA repair</keyword>
<dbReference type="RefSeq" id="WP_007019114.1">
    <property type="nucleotide sequence ID" value="NZ_CH724120.1"/>
</dbReference>
<organism evidence="10 11">
    <name type="scientific">Bermanella marisrubri</name>
    <dbReference type="NCBI Taxonomy" id="207949"/>
    <lineage>
        <taxon>Bacteria</taxon>
        <taxon>Pseudomonadati</taxon>
        <taxon>Pseudomonadota</taxon>
        <taxon>Gammaproteobacteria</taxon>
        <taxon>Oceanospirillales</taxon>
        <taxon>Oceanospirillaceae</taxon>
        <taxon>Bermanella</taxon>
    </lineage>
</organism>
<protein>
    <recommendedName>
        <fullName evidence="3 8">DNA repair protein RecO</fullName>
    </recommendedName>
    <alternativeName>
        <fullName evidence="7 8">Recombination protein O</fullName>
    </alternativeName>
</protein>